<keyword evidence="7" id="KW-1185">Reference proteome</keyword>
<dbReference type="PROSITE" id="PS50931">
    <property type="entry name" value="HTH_LYSR"/>
    <property type="match status" value="1"/>
</dbReference>
<organism evidence="6 7">
    <name type="scientific">Neptunicoccus cionae</name>
    <dbReference type="NCBI Taxonomy" id="2035344"/>
    <lineage>
        <taxon>Bacteria</taxon>
        <taxon>Pseudomonadati</taxon>
        <taxon>Pseudomonadota</taxon>
        <taxon>Alphaproteobacteria</taxon>
        <taxon>Rhodobacterales</taxon>
        <taxon>Paracoccaceae</taxon>
        <taxon>Neptunicoccus</taxon>
    </lineage>
</organism>
<dbReference type="Gene3D" id="1.10.10.10">
    <property type="entry name" value="Winged helix-like DNA-binding domain superfamily/Winged helix DNA-binding domain"/>
    <property type="match status" value="1"/>
</dbReference>
<comment type="similarity">
    <text evidence="1">Belongs to the LysR transcriptional regulatory family.</text>
</comment>
<dbReference type="EMBL" id="BMKA01000005">
    <property type="protein sequence ID" value="GGA28239.1"/>
    <property type="molecule type" value="Genomic_DNA"/>
</dbReference>
<feature type="domain" description="HTH lysR-type" evidence="5">
    <location>
        <begin position="13"/>
        <end position="70"/>
    </location>
</feature>
<dbReference type="InterPro" id="IPR036388">
    <property type="entry name" value="WH-like_DNA-bd_sf"/>
</dbReference>
<dbReference type="InterPro" id="IPR036390">
    <property type="entry name" value="WH_DNA-bd_sf"/>
</dbReference>
<dbReference type="InterPro" id="IPR000847">
    <property type="entry name" value="LysR_HTH_N"/>
</dbReference>
<gene>
    <name evidence="6" type="ORF">GCM10011498_31640</name>
</gene>
<evidence type="ECO:0000256" key="2">
    <source>
        <dbReference type="ARBA" id="ARBA00023015"/>
    </source>
</evidence>
<evidence type="ECO:0000313" key="6">
    <source>
        <dbReference type="EMBL" id="GGA28239.1"/>
    </source>
</evidence>
<dbReference type="AlphaFoldDB" id="A0A916VSU8"/>
<dbReference type="GO" id="GO:0003700">
    <property type="term" value="F:DNA-binding transcription factor activity"/>
    <property type="evidence" value="ECO:0007669"/>
    <property type="project" value="InterPro"/>
</dbReference>
<name>A0A916VSU8_9RHOB</name>
<dbReference type="InterPro" id="IPR050950">
    <property type="entry name" value="HTH-type_LysR_regulators"/>
</dbReference>
<dbReference type="FunFam" id="1.10.10.10:FF:000001">
    <property type="entry name" value="LysR family transcriptional regulator"/>
    <property type="match status" value="1"/>
</dbReference>
<dbReference type="CDD" id="cd05466">
    <property type="entry name" value="PBP2_LTTR_substrate"/>
    <property type="match status" value="1"/>
</dbReference>
<dbReference type="GO" id="GO:0003677">
    <property type="term" value="F:DNA binding"/>
    <property type="evidence" value="ECO:0007669"/>
    <property type="project" value="UniProtKB-KW"/>
</dbReference>
<comment type="caution">
    <text evidence="6">The sequence shown here is derived from an EMBL/GenBank/DDBJ whole genome shotgun (WGS) entry which is preliminary data.</text>
</comment>
<dbReference type="Pfam" id="PF00126">
    <property type="entry name" value="HTH_1"/>
    <property type="match status" value="1"/>
</dbReference>
<dbReference type="Proteomes" id="UP000628017">
    <property type="component" value="Unassembled WGS sequence"/>
</dbReference>
<dbReference type="Pfam" id="PF03466">
    <property type="entry name" value="LysR_substrate"/>
    <property type="match status" value="1"/>
</dbReference>
<dbReference type="InterPro" id="IPR005119">
    <property type="entry name" value="LysR_subst-bd"/>
</dbReference>
<reference evidence="6" key="2">
    <citation type="submission" date="2020-09" db="EMBL/GenBank/DDBJ databases">
        <authorList>
            <person name="Sun Q."/>
            <person name="Zhou Y."/>
        </authorList>
    </citation>
    <scope>NUCLEOTIDE SEQUENCE</scope>
    <source>
        <strain evidence="6">CGMCC 1.15880</strain>
    </source>
</reference>
<dbReference type="PANTHER" id="PTHR30419">
    <property type="entry name" value="HTH-TYPE TRANSCRIPTIONAL REGULATOR YBHD"/>
    <property type="match status" value="1"/>
</dbReference>
<sequence>MTDRGDEKFVIGLDWNLLRTFVVIVEEGSITRAAHRLLRGQPSVSLALQRLEQELKCQLIERSKGSFRMTRAGQRLYDECMDIFRSVSGLKEITTTSSTEISGEITIHLASHVITSLLDDLLTETKTLYPNVSFNIKTATSAVVTSSVLDRQASFGICLVNRKLPDLSYDLLYREYFSFYCGPTHPLFGRRDLTMEDLRGHDIVTFDTDDLNDALRPVALLRKQWDMAQRIVGRSSQLEEVRRMIQCGLGIGSLPIHVLERDVRDGLLWRLPPYDDPPEVDIYLLRNPKKRLNRAERIFVERLLEQIRTLPLAQRTYPVPD</sequence>
<dbReference type="PANTHER" id="PTHR30419:SF30">
    <property type="entry name" value="LYSR FAMILY TRANSCRIPTIONAL REGULATOR"/>
    <property type="match status" value="1"/>
</dbReference>
<dbReference type="SUPFAM" id="SSF53850">
    <property type="entry name" value="Periplasmic binding protein-like II"/>
    <property type="match status" value="1"/>
</dbReference>
<evidence type="ECO:0000313" key="7">
    <source>
        <dbReference type="Proteomes" id="UP000628017"/>
    </source>
</evidence>
<evidence type="ECO:0000259" key="5">
    <source>
        <dbReference type="PROSITE" id="PS50931"/>
    </source>
</evidence>
<evidence type="ECO:0000256" key="1">
    <source>
        <dbReference type="ARBA" id="ARBA00009437"/>
    </source>
</evidence>
<keyword evidence="2" id="KW-0805">Transcription regulation</keyword>
<keyword evidence="4" id="KW-0804">Transcription</keyword>
<dbReference type="RefSeq" id="WP_188677576.1">
    <property type="nucleotide sequence ID" value="NZ_BMKA01000005.1"/>
</dbReference>
<dbReference type="SUPFAM" id="SSF46785">
    <property type="entry name" value="Winged helix' DNA-binding domain"/>
    <property type="match status" value="1"/>
</dbReference>
<dbReference type="Gene3D" id="3.40.190.290">
    <property type="match status" value="1"/>
</dbReference>
<dbReference type="GO" id="GO:0005829">
    <property type="term" value="C:cytosol"/>
    <property type="evidence" value="ECO:0007669"/>
    <property type="project" value="TreeGrafter"/>
</dbReference>
<evidence type="ECO:0000256" key="4">
    <source>
        <dbReference type="ARBA" id="ARBA00023163"/>
    </source>
</evidence>
<accession>A0A916VSU8</accession>
<keyword evidence="3" id="KW-0238">DNA-binding</keyword>
<proteinExistence type="inferred from homology"/>
<evidence type="ECO:0000256" key="3">
    <source>
        <dbReference type="ARBA" id="ARBA00023125"/>
    </source>
</evidence>
<dbReference type="PRINTS" id="PR00039">
    <property type="entry name" value="HTHLYSR"/>
</dbReference>
<reference evidence="6" key="1">
    <citation type="journal article" date="2014" name="Int. J. Syst. Evol. Microbiol.">
        <title>Complete genome sequence of Corynebacterium casei LMG S-19264T (=DSM 44701T), isolated from a smear-ripened cheese.</title>
        <authorList>
            <consortium name="US DOE Joint Genome Institute (JGI-PGF)"/>
            <person name="Walter F."/>
            <person name="Albersmeier A."/>
            <person name="Kalinowski J."/>
            <person name="Ruckert C."/>
        </authorList>
    </citation>
    <scope>NUCLEOTIDE SEQUENCE</scope>
    <source>
        <strain evidence="6">CGMCC 1.15880</strain>
    </source>
</reference>
<protein>
    <submittedName>
        <fullName evidence="6">LysR family transcriptional regulator</fullName>
    </submittedName>
</protein>